<gene>
    <name evidence="1" type="ORF">C900_05196</name>
</gene>
<evidence type="ECO:0000313" key="2">
    <source>
        <dbReference type="Proteomes" id="UP000011135"/>
    </source>
</evidence>
<dbReference type="STRING" id="1237149.C900_05196"/>
<dbReference type="OrthoDB" id="1121201at2"/>
<dbReference type="RefSeq" id="WP_009578166.1">
    <property type="nucleotide sequence ID" value="NZ_AMZN01000008.1"/>
</dbReference>
<reference evidence="1 2" key="1">
    <citation type="submission" date="2012-12" db="EMBL/GenBank/DDBJ databases">
        <title>Genome assembly of Fulvivirga imtechensis AK7.</title>
        <authorList>
            <person name="Nupur N."/>
            <person name="Khatri I."/>
            <person name="Kumar R."/>
            <person name="Subramanian S."/>
            <person name="Pinnaka A."/>
        </authorList>
    </citation>
    <scope>NUCLEOTIDE SEQUENCE [LARGE SCALE GENOMIC DNA]</scope>
    <source>
        <strain evidence="1 2">AK7</strain>
    </source>
</reference>
<evidence type="ECO:0008006" key="3">
    <source>
        <dbReference type="Google" id="ProtNLM"/>
    </source>
</evidence>
<proteinExistence type="predicted"/>
<comment type="caution">
    <text evidence="1">The sequence shown here is derived from an EMBL/GenBank/DDBJ whole genome shotgun (WGS) entry which is preliminary data.</text>
</comment>
<protein>
    <recommendedName>
        <fullName evidence="3">Outer membrane protein beta-barrel domain-containing protein</fullName>
    </recommendedName>
</protein>
<dbReference type="AlphaFoldDB" id="L8K114"/>
<evidence type="ECO:0000313" key="1">
    <source>
        <dbReference type="EMBL" id="ELR73147.1"/>
    </source>
</evidence>
<name>L8K114_9BACT</name>
<organism evidence="1 2">
    <name type="scientific">Fulvivirga imtechensis AK7</name>
    <dbReference type="NCBI Taxonomy" id="1237149"/>
    <lineage>
        <taxon>Bacteria</taxon>
        <taxon>Pseudomonadati</taxon>
        <taxon>Bacteroidota</taxon>
        <taxon>Cytophagia</taxon>
        <taxon>Cytophagales</taxon>
        <taxon>Fulvivirgaceae</taxon>
        <taxon>Fulvivirga</taxon>
    </lineage>
</organism>
<dbReference type="EMBL" id="AMZN01000008">
    <property type="protein sequence ID" value="ELR73147.1"/>
    <property type="molecule type" value="Genomic_DNA"/>
</dbReference>
<sequence>MKKYIFVLVMIAITGNLLAQSERKGYIGISLGPSMPMGDYGDNGFSNRDAGYAKTGLNFNLINFGYKFGE</sequence>
<accession>L8K114</accession>
<keyword evidence="2" id="KW-1185">Reference proteome</keyword>
<dbReference type="Proteomes" id="UP000011135">
    <property type="component" value="Unassembled WGS sequence"/>
</dbReference>